<protein>
    <submittedName>
        <fullName evidence="1">Uncharacterized protein</fullName>
    </submittedName>
</protein>
<dbReference type="Proteomes" id="UP000192927">
    <property type="component" value="Unassembled WGS sequence"/>
</dbReference>
<keyword evidence="2" id="KW-1185">Reference proteome</keyword>
<accession>A0A1W5D6Y3</accession>
<reference evidence="2" key="1">
    <citation type="submission" date="2017-03" db="EMBL/GenBank/DDBJ databases">
        <authorList>
            <person name="Sharma R."/>
            <person name="Thines M."/>
        </authorList>
    </citation>
    <scope>NUCLEOTIDE SEQUENCE [LARGE SCALE GENOMIC DNA]</scope>
</reference>
<evidence type="ECO:0000313" key="1">
    <source>
        <dbReference type="EMBL" id="SLM38791.1"/>
    </source>
</evidence>
<evidence type="ECO:0000313" key="2">
    <source>
        <dbReference type="Proteomes" id="UP000192927"/>
    </source>
</evidence>
<name>A0A1W5D6Y3_9LECA</name>
<proteinExistence type="predicted"/>
<sequence length="78" mass="8424">MLKASFGMQDLMYDDDFANVLSLGIQGWQSINWDPAESSPDFGYYCGNITSQKTQWPGIEAATSNASMLIQAGAALAL</sequence>
<organism evidence="1 2">
    <name type="scientific">Lasallia pustulata</name>
    <dbReference type="NCBI Taxonomy" id="136370"/>
    <lineage>
        <taxon>Eukaryota</taxon>
        <taxon>Fungi</taxon>
        <taxon>Dikarya</taxon>
        <taxon>Ascomycota</taxon>
        <taxon>Pezizomycotina</taxon>
        <taxon>Lecanoromycetes</taxon>
        <taxon>OSLEUM clade</taxon>
        <taxon>Umbilicariomycetidae</taxon>
        <taxon>Umbilicariales</taxon>
        <taxon>Umbilicariaceae</taxon>
        <taxon>Lasallia</taxon>
    </lineage>
</organism>
<dbReference type="EMBL" id="FWEW01002900">
    <property type="protein sequence ID" value="SLM38791.1"/>
    <property type="molecule type" value="Genomic_DNA"/>
</dbReference>
<dbReference type="AlphaFoldDB" id="A0A1W5D6Y3"/>